<dbReference type="RefSeq" id="WP_345122107.1">
    <property type="nucleotide sequence ID" value="NZ_BAABDI010000005.1"/>
</dbReference>
<evidence type="ECO:0000313" key="1">
    <source>
        <dbReference type="EMBL" id="GAA3967507.1"/>
    </source>
</evidence>
<protein>
    <submittedName>
        <fullName evidence="1">Uncharacterized protein</fullName>
    </submittedName>
</protein>
<evidence type="ECO:0000313" key="2">
    <source>
        <dbReference type="Proteomes" id="UP001501556"/>
    </source>
</evidence>
<proteinExistence type="predicted"/>
<accession>A0ABP7PMT5</accession>
<gene>
    <name evidence="1" type="ORF">GCM10022407_12130</name>
</gene>
<organism evidence="1 2">
    <name type="scientific">Hymenobacter antarcticus</name>
    <dbReference type="NCBI Taxonomy" id="486270"/>
    <lineage>
        <taxon>Bacteria</taxon>
        <taxon>Pseudomonadati</taxon>
        <taxon>Bacteroidota</taxon>
        <taxon>Cytophagia</taxon>
        <taxon>Cytophagales</taxon>
        <taxon>Hymenobacteraceae</taxon>
        <taxon>Hymenobacter</taxon>
    </lineage>
</organism>
<name>A0ABP7PMT5_9BACT</name>
<sequence length="102" mass="10959">MKVTLYRPGQKPEDVPAAAFTTHLESSQIVQDVEHAARLLECTPNLVDVLACGVGYIAYSIFYYEGESNSTAMEAVAAISGTELDLTNEDEVLQGPVLIVVA</sequence>
<dbReference type="EMBL" id="BAABDI010000005">
    <property type="protein sequence ID" value="GAA3967507.1"/>
    <property type="molecule type" value="Genomic_DNA"/>
</dbReference>
<reference evidence="2" key="1">
    <citation type="journal article" date="2019" name="Int. J. Syst. Evol. Microbiol.">
        <title>The Global Catalogue of Microorganisms (GCM) 10K type strain sequencing project: providing services to taxonomists for standard genome sequencing and annotation.</title>
        <authorList>
            <consortium name="The Broad Institute Genomics Platform"/>
            <consortium name="The Broad Institute Genome Sequencing Center for Infectious Disease"/>
            <person name="Wu L."/>
            <person name="Ma J."/>
        </authorList>
    </citation>
    <scope>NUCLEOTIDE SEQUENCE [LARGE SCALE GENOMIC DNA]</scope>
    <source>
        <strain evidence="2">JCM 17217</strain>
    </source>
</reference>
<dbReference type="Proteomes" id="UP001501556">
    <property type="component" value="Unassembled WGS sequence"/>
</dbReference>
<comment type="caution">
    <text evidence="1">The sequence shown here is derived from an EMBL/GenBank/DDBJ whole genome shotgun (WGS) entry which is preliminary data.</text>
</comment>
<keyword evidence="2" id="KW-1185">Reference proteome</keyword>